<feature type="compositionally biased region" description="Pro residues" evidence="1">
    <location>
        <begin position="24"/>
        <end position="34"/>
    </location>
</feature>
<feature type="compositionally biased region" description="Low complexity" evidence="1">
    <location>
        <begin position="36"/>
        <end position="48"/>
    </location>
</feature>
<organism evidence="4 6">
    <name type="scientific">Frigoribacterium faeni</name>
    <dbReference type="NCBI Taxonomy" id="145483"/>
    <lineage>
        <taxon>Bacteria</taxon>
        <taxon>Bacillati</taxon>
        <taxon>Actinomycetota</taxon>
        <taxon>Actinomycetes</taxon>
        <taxon>Micrococcales</taxon>
        <taxon>Microbacteriaceae</taxon>
        <taxon>Frigoribacterium</taxon>
    </lineage>
</organism>
<dbReference type="AlphaFoldDB" id="A0A7W3JHU9"/>
<evidence type="ECO:0000313" key="6">
    <source>
        <dbReference type="Proteomes" id="UP000522688"/>
    </source>
</evidence>
<dbReference type="Pfam" id="PF07179">
    <property type="entry name" value="SseB"/>
    <property type="match status" value="2"/>
</dbReference>
<feature type="compositionally biased region" description="Basic residues" evidence="1">
    <location>
        <begin position="1"/>
        <end position="10"/>
    </location>
</feature>
<evidence type="ECO:0000259" key="2">
    <source>
        <dbReference type="Pfam" id="PF07179"/>
    </source>
</evidence>
<dbReference type="Proteomes" id="UP000522688">
    <property type="component" value="Unassembled WGS sequence"/>
</dbReference>
<dbReference type="RefSeq" id="WP_146855030.1">
    <property type="nucleotide sequence ID" value="NZ_BAAAHR010000002.1"/>
</dbReference>
<gene>
    <name evidence="4" type="ORF">FB463_001347</name>
    <name evidence="3" type="ORF">FFA01_17110</name>
</gene>
<name>A0A7W3JHU9_9MICO</name>
<evidence type="ECO:0000256" key="1">
    <source>
        <dbReference type="SAM" id="MobiDB-lite"/>
    </source>
</evidence>
<dbReference type="EMBL" id="JACGWW010000002">
    <property type="protein sequence ID" value="MBA8813098.1"/>
    <property type="molecule type" value="Genomic_DNA"/>
</dbReference>
<evidence type="ECO:0000313" key="5">
    <source>
        <dbReference type="Proteomes" id="UP000321154"/>
    </source>
</evidence>
<feature type="region of interest" description="Disordered" evidence="1">
    <location>
        <begin position="1"/>
        <end position="73"/>
    </location>
</feature>
<evidence type="ECO:0000313" key="4">
    <source>
        <dbReference type="EMBL" id="MBA8813098.1"/>
    </source>
</evidence>
<dbReference type="InterPro" id="IPR009839">
    <property type="entry name" value="SseB_N"/>
</dbReference>
<proteinExistence type="predicted"/>
<feature type="domain" description="SseB protein N-terminal" evidence="2">
    <location>
        <begin position="84"/>
        <end position="195"/>
    </location>
</feature>
<evidence type="ECO:0000313" key="3">
    <source>
        <dbReference type="EMBL" id="GEK83402.1"/>
    </source>
</evidence>
<dbReference type="EMBL" id="BJUV01000015">
    <property type="protein sequence ID" value="GEK83402.1"/>
    <property type="molecule type" value="Genomic_DNA"/>
</dbReference>
<protein>
    <recommendedName>
        <fullName evidence="2">SseB protein N-terminal domain-containing protein</fullName>
    </recommendedName>
</protein>
<dbReference type="OrthoDB" id="5116169at2"/>
<dbReference type="Proteomes" id="UP000321154">
    <property type="component" value="Unassembled WGS sequence"/>
</dbReference>
<keyword evidence="5" id="KW-1185">Reference proteome</keyword>
<feature type="domain" description="SseB protein N-terminal" evidence="2">
    <location>
        <begin position="248"/>
        <end position="330"/>
    </location>
</feature>
<accession>A0A7W3JHU9</accession>
<sequence>MGIFSRKKHTSAADTGEARGDTPTPSPGPQPIAPEAPGAPDGVASAPAVPAPATPAAPETPATDASAPPVPEHRAAAPVVHTSLQEALAGWGEKKNIQTMYSVIKELAAGDLLLDIGSSSIADPTVGPQKGDTISIAHQVDNNGKKVLLAFTSGDRLGFYRKTPDPVSLVESAPAVVAMATSKYDGLVLDPGSPETQWIGYTDELVTGLTDDPAENTRVKRAMAERRIPWITMLEMLRDAPALYIAALEEEDDEGVLTSAGVATVTSNGGDTYSVLLTSPAEVGAWAPTARARATRLDLIAKVAIDRGHAGIVVNPAGSMLTVTVDELRALLASA</sequence>
<comment type="caution">
    <text evidence="4">The sequence shown here is derived from an EMBL/GenBank/DDBJ whole genome shotgun (WGS) entry which is preliminary data.</text>
</comment>
<reference evidence="3 5" key="1">
    <citation type="submission" date="2019-07" db="EMBL/GenBank/DDBJ databases">
        <title>Whole genome shotgun sequence of Frigoribacterium faeni NBRC 103066.</title>
        <authorList>
            <person name="Hosoyama A."/>
            <person name="Uohara A."/>
            <person name="Ohji S."/>
            <person name="Ichikawa N."/>
        </authorList>
    </citation>
    <scope>NUCLEOTIDE SEQUENCE [LARGE SCALE GENOMIC DNA]</scope>
    <source>
        <strain evidence="3 5">NBRC 103066</strain>
    </source>
</reference>
<reference evidence="4 6" key="2">
    <citation type="submission" date="2020-07" db="EMBL/GenBank/DDBJ databases">
        <title>Sequencing the genomes of 1000 actinobacteria strains.</title>
        <authorList>
            <person name="Klenk H.-P."/>
        </authorList>
    </citation>
    <scope>NUCLEOTIDE SEQUENCE [LARGE SCALE GENOMIC DNA]</scope>
    <source>
        <strain evidence="4 6">DSM 10309</strain>
    </source>
</reference>
<feature type="compositionally biased region" description="Low complexity" evidence="1">
    <location>
        <begin position="56"/>
        <end position="67"/>
    </location>
</feature>